<dbReference type="GO" id="GO:0031901">
    <property type="term" value="C:early endosome membrane"/>
    <property type="evidence" value="ECO:0007669"/>
    <property type="project" value="UniProtKB-SubCell"/>
</dbReference>
<accession>A0A482WQS8</accession>
<dbReference type="SUPFAM" id="SSF64268">
    <property type="entry name" value="PX domain"/>
    <property type="match status" value="1"/>
</dbReference>
<protein>
    <recommendedName>
        <fullName evidence="7">PX domain-containing protein</fullName>
    </recommendedName>
</protein>
<dbReference type="SMR" id="A0A482WQS8"/>
<evidence type="ECO:0000256" key="1">
    <source>
        <dbReference type="ARBA" id="ARBA00004469"/>
    </source>
</evidence>
<evidence type="ECO:0000256" key="2">
    <source>
        <dbReference type="ARBA" id="ARBA00022448"/>
    </source>
</evidence>
<dbReference type="GO" id="GO:1901981">
    <property type="term" value="F:phosphatidylinositol phosphate binding"/>
    <property type="evidence" value="ECO:0007669"/>
    <property type="project" value="TreeGrafter"/>
</dbReference>
<evidence type="ECO:0000313" key="9">
    <source>
        <dbReference type="Proteomes" id="UP000291343"/>
    </source>
</evidence>
<evidence type="ECO:0000256" key="6">
    <source>
        <dbReference type="ARBA" id="ARBA00023136"/>
    </source>
</evidence>
<dbReference type="STRING" id="195883.A0A482WQS8"/>
<dbReference type="SMART" id="SM00312">
    <property type="entry name" value="PX"/>
    <property type="match status" value="1"/>
</dbReference>
<gene>
    <name evidence="8" type="ORF">LSTR_LSTR008507</name>
</gene>
<comment type="subcellular location">
    <subcellularLocation>
        <location evidence="1">Early endosome membrane</location>
        <topology evidence="1">Peripheral membrane protein</topology>
        <orientation evidence="1">Cytoplasmic side</orientation>
    </subcellularLocation>
</comment>
<dbReference type="InterPro" id="IPR036871">
    <property type="entry name" value="PX_dom_sf"/>
</dbReference>
<dbReference type="InterPro" id="IPR039937">
    <property type="entry name" value="SNX20/SNX21"/>
</dbReference>
<dbReference type="InParanoid" id="A0A482WQS8"/>
<evidence type="ECO:0000259" key="7">
    <source>
        <dbReference type="PROSITE" id="PS50195"/>
    </source>
</evidence>
<evidence type="ECO:0000256" key="4">
    <source>
        <dbReference type="ARBA" id="ARBA00022927"/>
    </source>
</evidence>
<keyword evidence="9" id="KW-1185">Reference proteome</keyword>
<keyword evidence="5" id="KW-0446">Lipid-binding</keyword>
<evidence type="ECO:0000313" key="8">
    <source>
        <dbReference type="EMBL" id="RZF35937.1"/>
    </source>
</evidence>
<dbReference type="AlphaFoldDB" id="A0A482WQS8"/>
<dbReference type="Gene3D" id="3.30.1520.10">
    <property type="entry name" value="Phox-like domain"/>
    <property type="match status" value="1"/>
</dbReference>
<dbReference type="Proteomes" id="UP000291343">
    <property type="component" value="Unassembled WGS sequence"/>
</dbReference>
<sequence>MQLPTIREATESLMNELERGNYSSRILHVNKQVNSETNAYIQNCITNARKECEKRSPTNTDNKKRDSHNMVKFDVVSSRIIDKDVDRKHVAYTIVVTNDSNEPDRNPCVIERRYTDFLELYSQLRHTFPNHFSSFIFPRKLFIGNFSPDSITTRRLAFESLLNLIVKQQVLKESSYFISFLQNRELLEAKEWIQSSRFDQAIPLVENSFRLLNKLHTDRHPAVLSCLCLLVACCDAYNHNCATSFAELALHRYEAVSDVDLLQFYVPLLNLCLQRYEDTARERAYVEERLASMKRRGINVAGHPTLLNIVMTGMFGSTSTSLQ</sequence>
<name>A0A482WQS8_LAOST</name>
<evidence type="ECO:0000256" key="5">
    <source>
        <dbReference type="ARBA" id="ARBA00023121"/>
    </source>
</evidence>
<keyword evidence="3" id="KW-0967">Endosome</keyword>
<dbReference type="InterPro" id="IPR001683">
    <property type="entry name" value="PX_dom"/>
</dbReference>
<proteinExistence type="predicted"/>
<dbReference type="PANTHER" id="PTHR20939">
    <property type="entry name" value="SORTING NEXIN 20, 21"/>
    <property type="match status" value="1"/>
</dbReference>
<reference evidence="8 9" key="1">
    <citation type="journal article" date="2017" name="Gigascience">
        <title>Genome sequence of the small brown planthopper, Laodelphax striatellus.</title>
        <authorList>
            <person name="Zhu J."/>
            <person name="Jiang F."/>
            <person name="Wang X."/>
            <person name="Yang P."/>
            <person name="Bao Y."/>
            <person name="Zhao W."/>
            <person name="Wang W."/>
            <person name="Lu H."/>
            <person name="Wang Q."/>
            <person name="Cui N."/>
            <person name="Li J."/>
            <person name="Chen X."/>
            <person name="Luo L."/>
            <person name="Yu J."/>
            <person name="Kang L."/>
            <person name="Cui F."/>
        </authorList>
    </citation>
    <scope>NUCLEOTIDE SEQUENCE [LARGE SCALE GENOMIC DNA]</scope>
    <source>
        <strain evidence="8">Lst14</strain>
    </source>
</reference>
<keyword evidence="4" id="KW-0653">Protein transport</keyword>
<dbReference type="PROSITE" id="PS50195">
    <property type="entry name" value="PX"/>
    <property type="match status" value="1"/>
</dbReference>
<dbReference type="PANTHER" id="PTHR20939:SF11">
    <property type="entry name" value="LD12265P"/>
    <property type="match status" value="1"/>
</dbReference>
<dbReference type="FunCoup" id="A0A482WQS8">
    <property type="interactions" value="48"/>
</dbReference>
<dbReference type="Pfam" id="PF00787">
    <property type="entry name" value="PX"/>
    <property type="match status" value="1"/>
</dbReference>
<comment type="caution">
    <text evidence="8">The sequence shown here is derived from an EMBL/GenBank/DDBJ whole genome shotgun (WGS) entry which is preliminary data.</text>
</comment>
<keyword evidence="6" id="KW-0472">Membrane</keyword>
<dbReference type="EMBL" id="QKKF02027198">
    <property type="protein sequence ID" value="RZF35937.1"/>
    <property type="molecule type" value="Genomic_DNA"/>
</dbReference>
<keyword evidence="2" id="KW-0813">Transport</keyword>
<dbReference type="OrthoDB" id="5975050at2759"/>
<dbReference type="GO" id="GO:0015031">
    <property type="term" value="P:protein transport"/>
    <property type="evidence" value="ECO:0007669"/>
    <property type="project" value="UniProtKB-KW"/>
</dbReference>
<evidence type="ECO:0000256" key="3">
    <source>
        <dbReference type="ARBA" id="ARBA00022753"/>
    </source>
</evidence>
<organism evidence="8 9">
    <name type="scientific">Laodelphax striatellus</name>
    <name type="common">Small brown planthopper</name>
    <name type="synonym">Delphax striatella</name>
    <dbReference type="NCBI Taxonomy" id="195883"/>
    <lineage>
        <taxon>Eukaryota</taxon>
        <taxon>Metazoa</taxon>
        <taxon>Ecdysozoa</taxon>
        <taxon>Arthropoda</taxon>
        <taxon>Hexapoda</taxon>
        <taxon>Insecta</taxon>
        <taxon>Pterygota</taxon>
        <taxon>Neoptera</taxon>
        <taxon>Paraneoptera</taxon>
        <taxon>Hemiptera</taxon>
        <taxon>Auchenorrhyncha</taxon>
        <taxon>Fulgoroidea</taxon>
        <taxon>Delphacidae</taxon>
        <taxon>Criomorphinae</taxon>
        <taxon>Laodelphax</taxon>
    </lineage>
</organism>
<feature type="domain" description="PX" evidence="7">
    <location>
        <begin position="70"/>
        <end position="188"/>
    </location>
</feature>